<dbReference type="InterPro" id="IPR008756">
    <property type="entry name" value="Peptidase_M56"/>
</dbReference>
<protein>
    <submittedName>
        <fullName evidence="4">Regulatory protein BlaR1</fullName>
    </submittedName>
</protein>
<feature type="region of interest" description="Disordered" evidence="1">
    <location>
        <begin position="389"/>
        <end position="447"/>
    </location>
</feature>
<dbReference type="RefSeq" id="WP_145187346.1">
    <property type="nucleotide sequence ID" value="NZ_CP036266.1"/>
</dbReference>
<keyword evidence="2" id="KW-1133">Transmembrane helix</keyword>
<organism evidence="4 5">
    <name type="scientific">Gimesia chilikensis</name>
    <dbReference type="NCBI Taxonomy" id="2605989"/>
    <lineage>
        <taxon>Bacteria</taxon>
        <taxon>Pseudomonadati</taxon>
        <taxon>Planctomycetota</taxon>
        <taxon>Planctomycetia</taxon>
        <taxon>Planctomycetales</taxon>
        <taxon>Planctomycetaceae</taxon>
        <taxon>Gimesia</taxon>
    </lineage>
</organism>
<evidence type="ECO:0000313" key="5">
    <source>
        <dbReference type="Proteomes" id="UP000320421"/>
    </source>
</evidence>
<dbReference type="EMBL" id="CP036266">
    <property type="protein sequence ID" value="QDT22068.1"/>
    <property type="molecule type" value="Genomic_DNA"/>
</dbReference>
<evidence type="ECO:0000256" key="2">
    <source>
        <dbReference type="SAM" id="Phobius"/>
    </source>
</evidence>
<evidence type="ECO:0000313" key="4">
    <source>
        <dbReference type="EMBL" id="QDT22068.1"/>
    </source>
</evidence>
<dbReference type="OrthoDB" id="256352at2"/>
<dbReference type="CDD" id="cd07341">
    <property type="entry name" value="M56_BlaR1_MecR1_like"/>
    <property type="match status" value="1"/>
</dbReference>
<accession>A0A517PRR8</accession>
<dbReference type="PANTHER" id="PTHR34978:SF3">
    <property type="entry name" value="SLR0241 PROTEIN"/>
    <property type="match status" value="1"/>
</dbReference>
<feature type="transmembrane region" description="Helical" evidence="2">
    <location>
        <begin position="41"/>
        <end position="63"/>
    </location>
</feature>
<feature type="transmembrane region" description="Helical" evidence="2">
    <location>
        <begin position="6"/>
        <end position="29"/>
    </location>
</feature>
<feature type="transmembrane region" description="Helical" evidence="2">
    <location>
        <begin position="266"/>
        <end position="288"/>
    </location>
</feature>
<feature type="domain" description="Peptidase M56" evidence="3">
    <location>
        <begin position="130"/>
        <end position="350"/>
    </location>
</feature>
<gene>
    <name evidence="4" type="primary">blaR1_6</name>
    <name evidence="4" type="ORF">HG66A1_38740</name>
</gene>
<sequence length="1116" mass="121755">MIETTVAYFAVLVLLQSTLLIMTGCLAMRFCGRQKPVVQSVILRVTLLAILVCPLVSLAAHHLGANSYALLPAWDMNAVAVTDSIPAPETSNPLPTEAGNSEGLPAAHAPLEAMPRPQDPVVTMNIPEASNVSPIAADNATLSTVVLDNQPTGFSLQSLIGWSVTLTWLSGVIFMLTKLLRAYRGITRVVRNSQPAEAPLQNLCRETAERLGQHPPEVLISPVVHAPCLTGIRKPLILLPAQNDLSDSVQRDIFLHELAHLARRDCLYFMLARLATAVLFFQPLVWWLSRRMEQLADDICDDYVIHYGSGRKHYANTLVDFAERLPAPALTTEVGLAMVSQRSALSRRVLRILDTSRVLTLRLPVKWGALILLLGVSATTSAALLVTTPAEESAPQQDAPAQSDENQGTAVKPNSSEQKQESENTGLHLRGNVVSPTGQPVPHASIGYASTGWDQRQRTRLVTTDARGNFEITIPASDPRYAALHNDSMLVALADGYGPAVGSVMQFDLSGEMRKSLLKKIANSHIPLEFLEQSRKRIQNAKPTFQLVADDVPLTGTVVDIEGQPVAGARLQVTQLRATETGSLDAWEAAAQKPGADYYEIGLLLTKAIGNHVGGATLEYIPAVVTDQNGRFTIKGLGRERLVRLLISGPGIATSYVEARTRTGNIIELPLQARSPSSETIVYHPSEFTHVAGPSLPVTGVIRDAKTHQPLPGVKLQSYHLAGHRVSGWSEGLVQAVTDDQGRYRLEGLPIGKNEVICLSARDQPYLLYKFSTELKAGSPAPQQDVELVRGVWANGRTYDQVSGEPVRGGRLVYAPLKGNPFAKSIQKSYALLTSHYRLQKDGTYRMPVLPGPGVIGVMADDHMLYQRGKGAEKLIDQDKQIKAINTTPFWIIATNYHVLAEVNPARDAESVQVDLAFDPGQTLRINVVKQDGAASQSGNYVGLMEEFPSWNGFEQGQLEIRGYRPDRPRRVQVIDAESQQAGFLLINEQNPTDLKITLDPWAEITGRLVDEAGNPKAGVKLSNVYHAISKDPSVALLPPDPEQKSGGTVSYLTDENGRFQIRGMIPGAKYRVAAQEIRKNPIYIELGDFLRGKPLQPGEVRDLGDIIFKRPTESN</sequence>
<keyword evidence="2" id="KW-0472">Membrane</keyword>
<dbReference type="AlphaFoldDB" id="A0A517PRR8"/>
<dbReference type="InterPro" id="IPR008969">
    <property type="entry name" value="CarboxyPept-like_regulatory"/>
</dbReference>
<evidence type="ECO:0000259" key="3">
    <source>
        <dbReference type="Pfam" id="PF05569"/>
    </source>
</evidence>
<name>A0A517PRR8_9PLAN</name>
<dbReference type="SUPFAM" id="SSF49464">
    <property type="entry name" value="Carboxypeptidase regulatory domain-like"/>
    <property type="match status" value="3"/>
</dbReference>
<proteinExistence type="predicted"/>
<keyword evidence="2" id="KW-0812">Transmembrane</keyword>
<dbReference type="Proteomes" id="UP000320421">
    <property type="component" value="Chromosome"/>
</dbReference>
<dbReference type="InterPro" id="IPR052173">
    <property type="entry name" value="Beta-lactam_resp_regulator"/>
</dbReference>
<reference evidence="4 5" key="1">
    <citation type="submission" date="2019-02" db="EMBL/GenBank/DDBJ databases">
        <title>Deep-cultivation of Planctomycetes and their phenomic and genomic characterization uncovers novel biology.</title>
        <authorList>
            <person name="Wiegand S."/>
            <person name="Jogler M."/>
            <person name="Boedeker C."/>
            <person name="Pinto D."/>
            <person name="Vollmers J."/>
            <person name="Rivas-Marin E."/>
            <person name="Kohn T."/>
            <person name="Peeters S.H."/>
            <person name="Heuer A."/>
            <person name="Rast P."/>
            <person name="Oberbeckmann S."/>
            <person name="Bunk B."/>
            <person name="Jeske O."/>
            <person name="Meyerdierks A."/>
            <person name="Storesund J.E."/>
            <person name="Kallscheuer N."/>
            <person name="Luecker S."/>
            <person name="Lage O.M."/>
            <person name="Pohl T."/>
            <person name="Merkel B.J."/>
            <person name="Hornburger P."/>
            <person name="Mueller R.-W."/>
            <person name="Bruemmer F."/>
            <person name="Labrenz M."/>
            <person name="Spormann A.M."/>
            <person name="Op den Camp H."/>
            <person name="Overmann J."/>
            <person name="Amann R."/>
            <person name="Jetten M.S.M."/>
            <person name="Mascher T."/>
            <person name="Medema M.H."/>
            <person name="Devos D.P."/>
            <person name="Kaster A.-K."/>
            <person name="Ovreas L."/>
            <person name="Rohde M."/>
            <person name="Galperin M.Y."/>
            <person name="Jogler C."/>
        </authorList>
    </citation>
    <scope>NUCLEOTIDE SEQUENCE [LARGE SCALE GENOMIC DNA]</scope>
    <source>
        <strain evidence="4 5">HG66A1</strain>
    </source>
</reference>
<keyword evidence="5" id="KW-1185">Reference proteome</keyword>
<dbReference type="PANTHER" id="PTHR34978">
    <property type="entry name" value="POSSIBLE SENSOR-TRANSDUCER PROTEIN BLAR"/>
    <property type="match status" value="1"/>
</dbReference>
<feature type="compositionally biased region" description="Polar residues" evidence="1">
    <location>
        <begin position="394"/>
        <end position="417"/>
    </location>
</feature>
<dbReference type="Pfam" id="PF05569">
    <property type="entry name" value="Peptidase_M56"/>
    <property type="match status" value="1"/>
</dbReference>
<evidence type="ECO:0000256" key="1">
    <source>
        <dbReference type="SAM" id="MobiDB-lite"/>
    </source>
</evidence>
<feature type="transmembrane region" description="Helical" evidence="2">
    <location>
        <begin position="159"/>
        <end position="180"/>
    </location>
</feature>